<feature type="compositionally biased region" description="Low complexity" evidence="1">
    <location>
        <begin position="26"/>
        <end position="40"/>
    </location>
</feature>
<feature type="region of interest" description="Disordered" evidence="1">
    <location>
        <begin position="1"/>
        <end position="57"/>
    </location>
</feature>
<protein>
    <submittedName>
        <fullName evidence="2">Uncharacterized protein</fullName>
    </submittedName>
</protein>
<dbReference type="EMBL" id="LR862148">
    <property type="protein sequence ID" value="CAD1830352.1"/>
    <property type="molecule type" value="Genomic_DNA"/>
</dbReference>
<evidence type="ECO:0000256" key="1">
    <source>
        <dbReference type="SAM" id="MobiDB-lite"/>
    </source>
</evidence>
<dbReference type="AlphaFoldDB" id="A0A6V7PHK6"/>
<gene>
    <name evidence="2" type="ORF">CB5_LOCUS13563</name>
</gene>
<accession>A0A6V7PHK6</accession>
<reference evidence="2" key="1">
    <citation type="submission" date="2020-07" db="EMBL/GenBank/DDBJ databases">
        <authorList>
            <person name="Lin J."/>
        </authorList>
    </citation>
    <scope>NUCLEOTIDE SEQUENCE</scope>
</reference>
<proteinExistence type="predicted"/>
<sequence>MALVRTGAGGRAEKGACGSGTREQAGARAGARRGSVAGGSRCKRRRARAQAGAGRGSLTAGCTCGHARAPGAVARRGQHVRAGAGGQLSLSLFPHPSPEKYRVNKQLRVIVFSVTLSSFSVSCTPKCLMNCLCSGEVALV</sequence>
<name>A0A6V7PHK6_ANACO</name>
<organism evidence="2">
    <name type="scientific">Ananas comosus var. bracteatus</name>
    <name type="common">red pineapple</name>
    <dbReference type="NCBI Taxonomy" id="296719"/>
    <lineage>
        <taxon>Eukaryota</taxon>
        <taxon>Viridiplantae</taxon>
        <taxon>Streptophyta</taxon>
        <taxon>Embryophyta</taxon>
        <taxon>Tracheophyta</taxon>
        <taxon>Spermatophyta</taxon>
        <taxon>Magnoliopsida</taxon>
        <taxon>Liliopsida</taxon>
        <taxon>Poales</taxon>
        <taxon>Bromeliaceae</taxon>
        <taxon>Bromelioideae</taxon>
        <taxon>Ananas</taxon>
    </lineage>
</organism>
<evidence type="ECO:0000313" key="2">
    <source>
        <dbReference type="EMBL" id="CAD1830352.1"/>
    </source>
</evidence>